<organism evidence="1 2">
    <name type="scientific">Xanthomonas phage XAJ2</name>
    <dbReference type="NCBI Taxonomy" id="1775249"/>
    <lineage>
        <taxon>Viruses</taxon>
        <taxon>Duplodnaviria</taxon>
        <taxon>Heunggongvirae</taxon>
        <taxon>Uroviricota</taxon>
        <taxon>Caudoviricetes</taxon>
        <taxon>Caudoviricetes incertae sedis</taxon>
        <taxon>Xajduovirus</taxon>
        <taxon>Xajduovirus XAJ2</taxon>
    </lineage>
</organism>
<reference evidence="1 2" key="1">
    <citation type="submission" date="2015-11" db="EMBL/GenBank/DDBJ databases">
        <title>Bacteriophages of Xanthomonas arboricola pv. juglandis: Characterization of two phages.</title>
        <authorList>
            <person name="Domotor D."/>
            <person name="Frank T."/>
            <person name="Rakhely G."/>
            <person name="Doffkay Z."/>
            <person name="Schneider G."/>
            <person name="Kovacs T."/>
        </authorList>
    </citation>
    <scope>NUCLEOTIDE SEQUENCE [LARGE SCALE GENOMIC DNA]</scope>
</reference>
<keyword evidence="2" id="KW-1185">Reference proteome</keyword>
<protein>
    <submittedName>
        <fullName evidence="1">DNA polymerase III beta subunit</fullName>
    </submittedName>
</protein>
<name>A0A1I9L2F7_9CAUD</name>
<accession>A0A1I9L2F7</accession>
<evidence type="ECO:0000313" key="1">
    <source>
        <dbReference type="EMBL" id="AMW36144.1"/>
    </source>
</evidence>
<sequence length="339" mass="37401">MAGKKPTGRKPTRSAAEPRGADKLIAALKFIAPAQKKAGLHYQTHCVFYGGNVIAFDGLLTIGHPIEEDIHCCPESLKLLESLNKCGQELNITQLDSGRLSIKSGRFKAIVNCHPFNEMPYVGPDQLCAVIDDRIKEAFSAIGQIISESADRIVCACICLRANTAVATNGFVLAEYWHGIDLPDNLLIPKLAVKAICAATKKLVGFGFSTHSATFFFEDGSYIKTQLFDEGYPRVENFFIKPTLPVALPEDFFKGIDALDGFDEDNVVYFSERGMSTARDGSKGATYEIEGLPNETAFSIDFLKLVQKEFLNVDFQTKEQRAYFFGKNSRGVIMGRSLR</sequence>
<proteinExistence type="predicted"/>
<evidence type="ECO:0000313" key="2">
    <source>
        <dbReference type="Proteomes" id="UP000225190"/>
    </source>
</evidence>
<dbReference type="Proteomes" id="UP000225190">
    <property type="component" value="Segment"/>
</dbReference>
<dbReference type="EMBL" id="KU197014">
    <property type="protein sequence ID" value="AMW36144.1"/>
    <property type="molecule type" value="Genomic_DNA"/>
</dbReference>